<dbReference type="HOGENOM" id="CLU_1660151_0_0_1"/>
<dbReference type="InParanoid" id="M3YLT9"/>
<name>M3YLT9_MUSPF</name>
<evidence type="ECO:0000313" key="1">
    <source>
        <dbReference type="Ensembl" id="ENSMPUP00000012296.1"/>
    </source>
</evidence>
<reference evidence="1" key="1">
    <citation type="submission" date="2024-06" db="UniProtKB">
        <authorList>
            <consortium name="Ensembl"/>
        </authorList>
    </citation>
    <scope>IDENTIFICATION</scope>
</reference>
<organism evidence="1">
    <name type="scientific">Mustela putorius furo</name>
    <name type="common">European domestic ferret</name>
    <name type="synonym">Mustela furo</name>
    <dbReference type="NCBI Taxonomy" id="9669"/>
    <lineage>
        <taxon>Eukaryota</taxon>
        <taxon>Metazoa</taxon>
        <taxon>Chordata</taxon>
        <taxon>Craniata</taxon>
        <taxon>Vertebrata</taxon>
        <taxon>Euteleostomi</taxon>
        <taxon>Mammalia</taxon>
        <taxon>Eutheria</taxon>
        <taxon>Laurasiatheria</taxon>
        <taxon>Carnivora</taxon>
        <taxon>Caniformia</taxon>
        <taxon>Musteloidea</taxon>
        <taxon>Mustelidae</taxon>
        <taxon>Mustelinae</taxon>
        <taxon>Mustela</taxon>
    </lineage>
</organism>
<dbReference type="EMBL" id="AEYP01082253">
    <property type="status" value="NOT_ANNOTATED_CDS"/>
    <property type="molecule type" value="Genomic_DNA"/>
</dbReference>
<proteinExistence type="predicted"/>
<sequence length="159" mass="16351">MRFRLPPTAVTGSGEKWGRALLKGAPGAMTGPKWDRGFRPVSLSRVVPLPQGWPRALRPSPSLWEPCLSSQGPVLSTPTPRFGLALLPAAAPDGSGGVGGTPLSLGPRGSPSPHACPRASSCLAGWGVAGKVTGIPVPGTQARRLLCPDLRVDSQIGLP</sequence>
<protein>
    <submittedName>
        <fullName evidence="1">Uncharacterized protein</fullName>
    </submittedName>
</protein>
<accession>M3YLT9</accession>
<dbReference type="AlphaFoldDB" id="M3YLT9"/>
<dbReference type="Ensembl" id="ENSMPUT00000012497.1">
    <property type="protein sequence ID" value="ENSMPUP00000012296.1"/>
    <property type="gene ID" value="ENSMPUG00000012390.1"/>
</dbReference>